<accession>A0A8J3BBV0</accession>
<dbReference type="SUPFAM" id="SSF47240">
    <property type="entry name" value="Ferritin-like"/>
    <property type="match status" value="1"/>
</dbReference>
<keyword evidence="1" id="KW-0472">Membrane</keyword>
<gene>
    <name evidence="2" type="ORF">GCM10007043_17140</name>
</gene>
<dbReference type="InterPro" id="IPR009078">
    <property type="entry name" value="Ferritin-like_SF"/>
</dbReference>
<organism evidence="2 3">
    <name type="scientific">Calditerricola satsumensis</name>
    <dbReference type="NCBI Taxonomy" id="373054"/>
    <lineage>
        <taxon>Bacteria</taxon>
        <taxon>Bacillati</taxon>
        <taxon>Bacillota</taxon>
        <taxon>Bacilli</taxon>
        <taxon>Bacillales</taxon>
        <taxon>Bacillaceae</taxon>
        <taxon>Calditerricola</taxon>
    </lineage>
</organism>
<evidence type="ECO:0000313" key="3">
    <source>
        <dbReference type="Proteomes" id="UP000637720"/>
    </source>
</evidence>
<dbReference type="Pfam" id="PF05138">
    <property type="entry name" value="PaaA_PaaC"/>
    <property type="match status" value="1"/>
</dbReference>
<dbReference type="AlphaFoldDB" id="A0A8J3BBV0"/>
<sequence>MERNWKTCAPWLERVRDLAANKLKLGYWFTEIGMAGPTLEASLAAVAMAQGELGHGRLLLTWLRELAGETIDEAQFLERYGYRRAADEADWVALMGIAFGLLAVADLSLRAWAARETEIASRLRKLFAEQAEHLAFVEEWVRLLLNDAPAVQERTRLCLMRTRQWAEGWIASLDDPGLAAVGLALDAETGKGELARMYSRLLVGAGVR</sequence>
<dbReference type="GO" id="GO:0010124">
    <property type="term" value="P:phenylacetate catabolic process"/>
    <property type="evidence" value="ECO:0007669"/>
    <property type="project" value="InterPro"/>
</dbReference>
<feature type="transmembrane region" description="Helical" evidence="1">
    <location>
        <begin position="91"/>
        <end position="113"/>
    </location>
</feature>
<dbReference type="InterPro" id="IPR012347">
    <property type="entry name" value="Ferritin-like"/>
</dbReference>
<keyword evidence="3" id="KW-1185">Reference proteome</keyword>
<evidence type="ECO:0000313" key="2">
    <source>
        <dbReference type="EMBL" id="GGK03570.1"/>
    </source>
</evidence>
<dbReference type="EMBL" id="BMOF01000037">
    <property type="protein sequence ID" value="GGK03570.1"/>
    <property type="molecule type" value="Genomic_DNA"/>
</dbReference>
<reference evidence="2" key="2">
    <citation type="submission" date="2020-09" db="EMBL/GenBank/DDBJ databases">
        <authorList>
            <person name="Sun Q."/>
            <person name="Ohkuma M."/>
        </authorList>
    </citation>
    <scope>NUCLEOTIDE SEQUENCE</scope>
    <source>
        <strain evidence="2">JCM 14719</strain>
    </source>
</reference>
<evidence type="ECO:0008006" key="4">
    <source>
        <dbReference type="Google" id="ProtNLM"/>
    </source>
</evidence>
<protein>
    <recommendedName>
        <fullName evidence="4">Phenylacetic acid degradation protein</fullName>
    </recommendedName>
</protein>
<dbReference type="Proteomes" id="UP000637720">
    <property type="component" value="Unassembled WGS sequence"/>
</dbReference>
<comment type="caution">
    <text evidence="2">The sequence shown here is derived from an EMBL/GenBank/DDBJ whole genome shotgun (WGS) entry which is preliminary data.</text>
</comment>
<proteinExistence type="predicted"/>
<name>A0A8J3BBV0_9BACI</name>
<dbReference type="InterPro" id="IPR007814">
    <property type="entry name" value="PaaA_PaaC"/>
</dbReference>
<dbReference type="Gene3D" id="1.20.1260.10">
    <property type="match status" value="1"/>
</dbReference>
<keyword evidence="1" id="KW-0812">Transmembrane</keyword>
<reference evidence="2" key="1">
    <citation type="journal article" date="2014" name="Int. J. Syst. Evol. Microbiol.">
        <title>Complete genome sequence of Corynebacterium casei LMG S-19264T (=DSM 44701T), isolated from a smear-ripened cheese.</title>
        <authorList>
            <consortium name="US DOE Joint Genome Institute (JGI-PGF)"/>
            <person name="Walter F."/>
            <person name="Albersmeier A."/>
            <person name="Kalinowski J."/>
            <person name="Ruckert C."/>
        </authorList>
    </citation>
    <scope>NUCLEOTIDE SEQUENCE</scope>
    <source>
        <strain evidence="2">JCM 14719</strain>
    </source>
</reference>
<keyword evidence="1" id="KW-1133">Transmembrane helix</keyword>
<evidence type="ECO:0000256" key="1">
    <source>
        <dbReference type="SAM" id="Phobius"/>
    </source>
</evidence>